<comment type="subcellular location">
    <subcellularLocation>
        <location evidence="1">Membrane</location>
    </subcellularLocation>
</comment>
<evidence type="ECO:0000256" key="6">
    <source>
        <dbReference type="SAM" id="Phobius"/>
    </source>
</evidence>
<evidence type="ECO:0000313" key="7">
    <source>
        <dbReference type="EMBL" id="KAK9520850.1"/>
    </source>
</evidence>
<dbReference type="InterPro" id="IPR007593">
    <property type="entry name" value="CD225/Dispanin_fam"/>
</dbReference>
<evidence type="ECO:0000256" key="2">
    <source>
        <dbReference type="ARBA" id="ARBA00006843"/>
    </source>
</evidence>
<name>A0AAW1EEH6_ZOAVI</name>
<keyword evidence="4 6" id="KW-1133">Transmembrane helix</keyword>
<dbReference type="PANTHER" id="PTHR14948">
    <property type="entry name" value="NG5"/>
    <property type="match status" value="1"/>
</dbReference>
<comment type="caution">
    <text evidence="7">The sequence shown here is derived from an EMBL/GenBank/DDBJ whole genome shotgun (WGS) entry which is preliminary data.</text>
</comment>
<reference evidence="7 8" key="1">
    <citation type="journal article" date="2024" name="Genome Biol. Evol.">
        <title>Chromosome-level genome assembly of the viviparous eelpout Zoarces viviparus.</title>
        <authorList>
            <person name="Fuhrmann N."/>
            <person name="Brasseur M.V."/>
            <person name="Bakowski C.E."/>
            <person name="Podsiadlowski L."/>
            <person name="Prost S."/>
            <person name="Krehenwinkel H."/>
            <person name="Mayer C."/>
        </authorList>
    </citation>
    <scope>NUCLEOTIDE SEQUENCE [LARGE SCALE GENOMIC DNA]</scope>
    <source>
        <strain evidence="7">NO-MEL_2022_Ind0_liver</strain>
    </source>
</reference>
<keyword evidence="3 6" id="KW-0812">Transmembrane</keyword>
<evidence type="ECO:0000256" key="3">
    <source>
        <dbReference type="ARBA" id="ARBA00022692"/>
    </source>
</evidence>
<evidence type="ECO:0000256" key="4">
    <source>
        <dbReference type="ARBA" id="ARBA00022989"/>
    </source>
</evidence>
<evidence type="ECO:0000256" key="5">
    <source>
        <dbReference type="ARBA" id="ARBA00023136"/>
    </source>
</evidence>
<evidence type="ECO:0000313" key="8">
    <source>
        <dbReference type="Proteomes" id="UP001488805"/>
    </source>
</evidence>
<keyword evidence="8" id="KW-1185">Reference proteome</keyword>
<proteinExistence type="inferred from homology"/>
<organism evidence="7 8">
    <name type="scientific">Zoarces viviparus</name>
    <name type="common">Viviparous eelpout</name>
    <name type="synonym">Blennius viviparus</name>
    <dbReference type="NCBI Taxonomy" id="48416"/>
    <lineage>
        <taxon>Eukaryota</taxon>
        <taxon>Metazoa</taxon>
        <taxon>Chordata</taxon>
        <taxon>Craniata</taxon>
        <taxon>Vertebrata</taxon>
        <taxon>Euteleostomi</taxon>
        <taxon>Actinopterygii</taxon>
        <taxon>Neopterygii</taxon>
        <taxon>Teleostei</taxon>
        <taxon>Neoteleostei</taxon>
        <taxon>Acanthomorphata</taxon>
        <taxon>Eupercaria</taxon>
        <taxon>Perciformes</taxon>
        <taxon>Cottioidei</taxon>
        <taxon>Zoarcales</taxon>
        <taxon>Zoarcidae</taxon>
        <taxon>Zoarcinae</taxon>
        <taxon>Zoarces</taxon>
    </lineage>
</organism>
<dbReference type="InterPro" id="IPR051423">
    <property type="entry name" value="CD225/Dispanin"/>
</dbReference>
<feature type="transmembrane region" description="Helical" evidence="6">
    <location>
        <begin position="13"/>
        <end position="35"/>
    </location>
</feature>
<dbReference type="AlphaFoldDB" id="A0AAW1EEH6"/>
<dbReference type="EMBL" id="JBCEZU010000329">
    <property type="protein sequence ID" value="KAK9520850.1"/>
    <property type="molecule type" value="Genomic_DNA"/>
</dbReference>
<comment type="similarity">
    <text evidence="2">Belongs to the CD225/Dispanin family.</text>
</comment>
<accession>A0AAW1EEH6</accession>
<sequence length="85" mass="9226">MERGQTLDEAPSYLGWSIFNTVCCCWPLGIAAWVYSCRAQNANALGESAAAEDASRTAKVLNVLALVFGIIFLIIFIALKVNSQE</sequence>
<protein>
    <submittedName>
        <fullName evidence="7">Uncharacterized protein</fullName>
    </submittedName>
</protein>
<dbReference type="PANTHER" id="PTHR14948:SF46">
    <property type="entry name" value="DISPANIN SUBFAMILY A MEMBER 2B-LIKE-RELATED"/>
    <property type="match status" value="1"/>
</dbReference>
<dbReference type="GO" id="GO:0016020">
    <property type="term" value="C:membrane"/>
    <property type="evidence" value="ECO:0007669"/>
    <property type="project" value="UniProtKB-SubCell"/>
</dbReference>
<keyword evidence="5 6" id="KW-0472">Membrane</keyword>
<gene>
    <name evidence="7" type="ORF">VZT92_020710</name>
</gene>
<evidence type="ECO:0000256" key="1">
    <source>
        <dbReference type="ARBA" id="ARBA00004370"/>
    </source>
</evidence>
<dbReference type="Proteomes" id="UP001488805">
    <property type="component" value="Unassembled WGS sequence"/>
</dbReference>
<dbReference type="Pfam" id="PF04505">
    <property type="entry name" value="CD225"/>
    <property type="match status" value="1"/>
</dbReference>
<feature type="transmembrane region" description="Helical" evidence="6">
    <location>
        <begin position="60"/>
        <end position="79"/>
    </location>
</feature>